<dbReference type="RefSeq" id="WP_239893944.1">
    <property type="nucleotide sequence ID" value="NZ_JAJAXM010000011.1"/>
</dbReference>
<keyword evidence="1" id="KW-0238">DNA-binding</keyword>
<gene>
    <name evidence="3" type="ORF">LH440_08105</name>
</gene>
<dbReference type="EMBL" id="JAJAXM010000011">
    <property type="protein sequence ID" value="MCG9025863.1"/>
    <property type="molecule type" value="Genomic_DNA"/>
</dbReference>
<dbReference type="Gene3D" id="1.10.260.40">
    <property type="entry name" value="lambda repressor-like DNA-binding domains"/>
    <property type="match status" value="1"/>
</dbReference>
<dbReference type="Pfam" id="PF01381">
    <property type="entry name" value="HTH_3"/>
    <property type="match status" value="1"/>
</dbReference>
<dbReference type="InterPro" id="IPR050807">
    <property type="entry name" value="TransReg_Diox_bact_type"/>
</dbReference>
<evidence type="ECO:0000313" key="3">
    <source>
        <dbReference type="EMBL" id="MCG9025863.1"/>
    </source>
</evidence>
<proteinExistence type="predicted"/>
<evidence type="ECO:0000256" key="1">
    <source>
        <dbReference type="ARBA" id="ARBA00023125"/>
    </source>
</evidence>
<dbReference type="SUPFAM" id="SSF47413">
    <property type="entry name" value="lambda repressor-like DNA-binding domains"/>
    <property type="match status" value="1"/>
</dbReference>
<feature type="domain" description="HTH cro/C1-type" evidence="2">
    <location>
        <begin position="17"/>
        <end position="71"/>
    </location>
</feature>
<dbReference type="CDD" id="cd00093">
    <property type="entry name" value="HTH_XRE"/>
    <property type="match status" value="1"/>
</dbReference>
<dbReference type="AlphaFoldDB" id="A0ABD4SRX2"/>
<dbReference type="PANTHER" id="PTHR46797:SF1">
    <property type="entry name" value="METHYLPHOSPHONATE SYNTHASE"/>
    <property type="match status" value="1"/>
</dbReference>
<dbReference type="GO" id="GO:0003677">
    <property type="term" value="F:DNA binding"/>
    <property type="evidence" value="ECO:0007669"/>
    <property type="project" value="UniProtKB-KW"/>
</dbReference>
<evidence type="ECO:0000313" key="4">
    <source>
        <dbReference type="Proteomes" id="UP001200247"/>
    </source>
</evidence>
<protein>
    <submittedName>
        <fullName evidence="3">Helix-turn-helix domain-containing protein</fullName>
    </submittedName>
</protein>
<dbReference type="Proteomes" id="UP001200247">
    <property type="component" value="Unassembled WGS sequence"/>
</dbReference>
<dbReference type="SMART" id="SM00530">
    <property type="entry name" value="HTH_XRE"/>
    <property type="match status" value="1"/>
</dbReference>
<accession>A0ABD4SRX2</accession>
<organism evidence="3 4">
    <name type="scientific">Laribacter hongkongensis</name>
    <dbReference type="NCBI Taxonomy" id="168471"/>
    <lineage>
        <taxon>Bacteria</taxon>
        <taxon>Pseudomonadati</taxon>
        <taxon>Pseudomonadota</taxon>
        <taxon>Betaproteobacteria</taxon>
        <taxon>Neisseriales</taxon>
        <taxon>Aquaspirillaceae</taxon>
        <taxon>Laribacter</taxon>
    </lineage>
</organism>
<dbReference type="InterPro" id="IPR010982">
    <property type="entry name" value="Lambda_DNA-bd_dom_sf"/>
</dbReference>
<comment type="caution">
    <text evidence="3">The sequence shown here is derived from an EMBL/GenBank/DDBJ whole genome shotgun (WGS) entry which is preliminary data.</text>
</comment>
<dbReference type="PANTHER" id="PTHR46797">
    <property type="entry name" value="HTH-TYPE TRANSCRIPTIONAL REGULATOR"/>
    <property type="match status" value="1"/>
</dbReference>
<evidence type="ECO:0000259" key="2">
    <source>
        <dbReference type="PROSITE" id="PS50943"/>
    </source>
</evidence>
<dbReference type="InterPro" id="IPR001387">
    <property type="entry name" value="Cro/C1-type_HTH"/>
</dbReference>
<dbReference type="PROSITE" id="PS50943">
    <property type="entry name" value="HTH_CROC1"/>
    <property type="match status" value="1"/>
</dbReference>
<sequence length="132" mass="14052">MATTDMALLTRTVGRAIARHRQRAGLTQEQVAERLGIGNEAVSRIERGVVMPTVARLVELAGIFGCDVADLLTETSHRSDDQAQYLSRLLAGLAATDRQLLLGVIETLVQRLAGDPGVPSDVPGAGRPRRAG</sequence>
<reference evidence="3 4" key="1">
    <citation type="submission" date="2021-10" db="EMBL/GenBank/DDBJ databases">
        <title>Whole-genome sequencing analysis of Laribacter hongkongensis: virulence gene profiles, carbohydrate-active enzyme prediction, and antimicrobial resistance characterization.</title>
        <authorList>
            <person name="Yuan P."/>
            <person name="Zhan Y."/>
            <person name="Chen D."/>
        </authorList>
    </citation>
    <scope>NUCLEOTIDE SEQUENCE [LARGE SCALE GENOMIC DNA]</scope>
    <source>
        <strain evidence="3 4">W67</strain>
    </source>
</reference>
<name>A0ABD4SRX2_9NEIS</name>